<accession>A0A087U9F8</accession>
<dbReference type="EMBL" id="KK118850">
    <property type="protein sequence ID" value="KFM73997.1"/>
    <property type="molecule type" value="Genomic_DNA"/>
</dbReference>
<feature type="non-terminal residue" evidence="1">
    <location>
        <position position="79"/>
    </location>
</feature>
<gene>
    <name evidence="1" type="ORF">X975_11615</name>
</gene>
<dbReference type="Proteomes" id="UP000054359">
    <property type="component" value="Unassembled WGS sequence"/>
</dbReference>
<keyword evidence="2" id="KW-1185">Reference proteome</keyword>
<protein>
    <submittedName>
        <fullName evidence="1">Uncharacterized protein</fullName>
    </submittedName>
</protein>
<organism evidence="1 2">
    <name type="scientific">Stegodyphus mimosarum</name>
    <name type="common">African social velvet spider</name>
    <dbReference type="NCBI Taxonomy" id="407821"/>
    <lineage>
        <taxon>Eukaryota</taxon>
        <taxon>Metazoa</taxon>
        <taxon>Ecdysozoa</taxon>
        <taxon>Arthropoda</taxon>
        <taxon>Chelicerata</taxon>
        <taxon>Arachnida</taxon>
        <taxon>Araneae</taxon>
        <taxon>Araneomorphae</taxon>
        <taxon>Entelegynae</taxon>
        <taxon>Eresoidea</taxon>
        <taxon>Eresidae</taxon>
        <taxon>Stegodyphus</taxon>
    </lineage>
</organism>
<evidence type="ECO:0000313" key="2">
    <source>
        <dbReference type="Proteomes" id="UP000054359"/>
    </source>
</evidence>
<dbReference type="AlphaFoldDB" id="A0A087U9F8"/>
<name>A0A087U9F8_STEMI</name>
<evidence type="ECO:0000313" key="1">
    <source>
        <dbReference type="EMBL" id="KFM73997.1"/>
    </source>
</evidence>
<proteinExistence type="predicted"/>
<sequence length="79" mass="8479">MGIPYQPEGCIQQVYILIHMCIHAHIMYIDTYISESGLDNRSVPLPVCAGSDEEGIQNSSASLSSSAVGTSVKFASFLV</sequence>
<reference evidence="1 2" key="1">
    <citation type="submission" date="2013-11" db="EMBL/GenBank/DDBJ databases">
        <title>Genome sequencing of Stegodyphus mimosarum.</title>
        <authorList>
            <person name="Bechsgaard J."/>
        </authorList>
    </citation>
    <scope>NUCLEOTIDE SEQUENCE [LARGE SCALE GENOMIC DNA]</scope>
</reference>